<evidence type="ECO:0000256" key="1">
    <source>
        <dbReference type="SAM" id="Phobius"/>
    </source>
</evidence>
<sequence length="59" mass="6835">MKIPIIIGVSAFVLFFVLLIIIGASYPFAGSLIISFLIFEIALYHHFKRQKEKHRKFPD</sequence>
<evidence type="ECO:0000313" key="2">
    <source>
        <dbReference type="EMBL" id="SIS58083.1"/>
    </source>
</evidence>
<proteinExistence type="predicted"/>
<dbReference type="OrthoDB" id="2933059at2"/>
<keyword evidence="1" id="KW-0472">Membrane</keyword>
<dbReference type="RefSeq" id="WP_084193738.1">
    <property type="nucleotide sequence ID" value="NZ_FTOC01000009.1"/>
</dbReference>
<keyword evidence="1" id="KW-1133">Transmembrane helix</keyword>
<accession>A0A1N7K931</accession>
<name>A0A1N7K931_9BACI</name>
<dbReference type="STRING" id="570947.SAMN05421687_109120"/>
<evidence type="ECO:0000313" key="3">
    <source>
        <dbReference type="Proteomes" id="UP000187608"/>
    </source>
</evidence>
<feature type="transmembrane region" description="Helical" evidence="1">
    <location>
        <begin position="5"/>
        <end position="22"/>
    </location>
</feature>
<dbReference type="AlphaFoldDB" id="A0A1N7K931"/>
<dbReference type="EMBL" id="FTOC01000009">
    <property type="protein sequence ID" value="SIS58083.1"/>
    <property type="molecule type" value="Genomic_DNA"/>
</dbReference>
<dbReference type="Proteomes" id="UP000187608">
    <property type="component" value="Unassembled WGS sequence"/>
</dbReference>
<keyword evidence="3" id="KW-1185">Reference proteome</keyword>
<gene>
    <name evidence="2" type="ORF">SAMN05421687_109120</name>
</gene>
<protein>
    <submittedName>
        <fullName evidence="2">Uncharacterized protein</fullName>
    </submittedName>
</protein>
<feature type="transmembrane region" description="Helical" evidence="1">
    <location>
        <begin position="28"/>
        <end position="47"/>
    </location>
</feature>
<keyword evidence="1" id="KW-0812">Transmembrane</keyword>
<reference evidence="3" key="1">
    <citation type="submission" date="2017-01" db="EMBL/GenBank/DDBJ databases">
        <authorList>
            <person name="Varghese N."/>
            <person name="Submissions S."/>
        </authorList>
    </citation>
    <scope>NUCLEOTIDE SEQUENCE [LARGE SCALE GENOMIC DNA]</scope>
    <source>
        <strain evidence="3">DSM 23127</strain>
    </source>
</reference>
<organism evidence="2 3">
    <name type="scientific">Salimicrobium flavidum</name>
    <dbReference type="NCBI Taxonomy" id="570947"/>
    <lineage>
        <taxon>Bacteria</taxon>
        <taxon>Bacillati</taxon>
        <taxon>Bacillota</taxon>
        <taxon>Bacilli</taxon>
        <taxon>Bacillales</taxon>
        <taxon>Bacillaceae</taxon>
        <taxon>Salimicrobium</taxon>
    </lineage>
</organism>